<dbReference type="Proteomes" id="UP000177565">
    <property type="component" value="Unassembled WGS sequence"/>
</dbReference>
<evidence type="ECO:0000313" key="3">
    <source>
        <dbReference type="Proteomes" id="UP000177565"/>
    </source>
</evidence>
<evidence type="ECO:0000313" key="2">
    <source>
        <dbReference type="EMBL" id="OHA27000.1"/>
    </source>
</evidence>
<sequence length="89" mass="10242">MTLDSKNGGSMTKRLFLTILLFLCCFQPALAQIVRHVALFAVLACTWWALTSLLLHRWMNVPFALVACYMLFTISVYRKARKMEKGENQ</sequence>
<reference evidence="2 3" key="1">
    <citation type="journal article" date="2016" name="Nat. Commun.">
        <title>Thousands of microbial genomes shed light on interconnected biogeochemical processes in an aquifer system.</title>
        <authorList>
            <person name="Anantharaman K."/>
            <person name="Brown C.T."/>
            <person name="Hug L.A."/>
            <person name="Sharon I."/>
            <person name="Castelle C.J."/>
            <person name="Probst A.J."/>
            <person name="Thomas B.C."/>
            <person name="Singh A."/>
            <person name="Wilkins M.J."/>
            <person name="Karaoz U."/>
            <person name="Brodie E.L."/>
            <person name="Williams K.H."/>
            <person name="Hubbard S.S."/>
            <person name="Banfield J.F."/>
        </authorList>
    </citation>
    <scope>NUCLEOTIDE SEQUENCE [LARGE SCALE GENOMIC DNA]</scope>
</reference>
<name>A0A1G2MSX3_9BACT</name>
<organism evidence="2 3">
    <name type="scientific">Candidatus Taylorbacteria bacterium RIFCSPHIGHO2_02_FULL_46_13</name>
    <dbReference type="NCBI Taxonomy" id="1802312"/>
    <lineage>
        <taxon>Bacteria</taxon>
        <taxon>Candidatus Tayloriibacteriota</taxon>
    </lineage>
</organism>
<dbReference type="EMBL" id="MHRQ01000013">
    <property type="protein sequence ID" value="OHA27000.1"/>
    <property type="molecule type" value="Genomic_DNA"/>
</dbReference>
<gene>
    <name evidence="2" type="ORF">A3C06_04515</name>
</gene>
<comment type="caution">
    <text evidence="2">The sequence shown here is derived from an EMBL/GenBank/DDBJ whole genome shotgun (WGS) entry which is preliminary data.</text>
</comment>
<dbReference type="AlphaFoldDB" id="A0A1G2MSX3"/>
<proteinExistence type="predicted"/>
<dbReference type="STRING" id="1802312.A3C06_04515"/>
<protein>
    <submittedName>
        <fullName evidence="2">Uncharacterized protein</fullName>
    </submittedName>
</protein>
<feature type="transmembrane region" description="Helical" evidence="1">
    <location>
        <begin position="55"/>
        <end position="77"/>
    </location>
</feature>
<keyword evidence="1" id="KW-1133">Transmembrane helix</keyword>
<evidence type="ECO:0000256" key="1">
    <source>
        <dbReference type="SAM" id="Phobius"/>
    </source>
</evidence>
<keyword evidence="1" id="KW-0472">Membrane</keyword>
<keyword evidence="1" id="KW-0812">Transmembrane</keyword>
<accession>A0A1G2MSX3</accession>